<dbReference type="InterPro" id="IPR007138">
    <property type="entry name" value="ABM_dom"/>
</dbReference>
<keyword evidence="2" id="KW-0560">Oxidoreductase</keyword>
<dbReference type="EMBL" id="CP049057">
    <property type="protein sequence ID" value="QIE58301.1"/>
    <property type="molecule type" value="Genomic_DNA"/>
</dbReference>
<name>A0A6G6GKT4_9FLAO</name>
<reference evidence="2 3" key="1">
    <citation type="submission" date="2020-02" db="EMBL/GenBank/DDBJ databases">
        <title>Complete genome sequence of Flavobacteriaceae bacterium.</title>
        <authorList>
            <person name="Kim S.-J."/>
            <person name="Kim Y.-S."/>
            <person name="Kim K.-H."/>
        </authorList>
    </citation>
    <scope>NUCLEOTIDE SEQUENCE [LARGE SCALE GENOMIC DNA]</scope>
    <source>
        <strain evidence="2 3">RR4-40</strain>
    </source>
</reference>
<feature type="domain" description="ABM" evidence="1">
    <location>
        <begin position="2"/>
        <end position="93"/>
    </location>
</feature>
<organism evidence="2 3">
    <name type="scientific">Rasiella rasia</name>
    <dbReference type="NCBI Taxonomy" id="2744027"/>
    <lineage>
        <taxon>Bacteria</taxon>
        <taxon>Pseudomonadati</taxon>
        <taxon>Bacteroidota</taxon>
        <taxon>Flavobacteriia</taxon>
        <taxon>Flavobacteriales</taxon>
        <taxon>Flavobacteriaceae</taxon>
        <taxon>Rasiella</taxon>
    </lineage>
</organism>
<sequence length="103" mass="12108">MFTRIVKMEFKAEEVSSFLANFETVKSKIRNFPGCQHLKLLRDKKDLNTFFTYSKWNSEEDLEAYRSSDLFKGIWATTKPKFRSKAAAWSVDVIEEIQSENLD</sequence>
<proteinExistence type="predicted"/>
<evidence type="ECO:0000259" key="1">
    <source>
        <dbReference type="PROSITE" id="PS51725"/>
    </source>
</evidence>
<dbReference type="RefSeq" id="WP_164678308.1">
    <property type="nucleotide sequence ID" value="NZ_CP049057.1"/>
</dbReference>
<keyword evidence="3" id="KW-1185">Reference proteome</keyword>
<gene>
    <name evidence="2" type="ORF">G5B37_01570</name>
</gene>
<keyword evidence="2" id="KW-0503">Monooxygenase</keyword>
<dbReference type="PROSITE" id="PS51725">
    <property type="entry name" value="ABM"/>
    <property type="match status" value="1"/>
</dbReference>
<dbReference type="KEGG" id="mgel:G5B37_01570"/>
<dbReference type="Proteomes" id="UP000505306">
    <property type="component" value="Chromosome"/>
</dbReference>
<dbReference type="Gene3D" id="3.30.70.100">
    <property type="match status" value="1"/>
</dbReference>
<evidence type="ECO:0000313" key="2">
    <source>
        <dbReference type="EMBL" id="QIE58301.1"/>
    </source>
</evidence>
<dbReference type="InterPro" id="IPR011008">
    <property type="entry name" value="Dimeric_a/b-barrel"/>
</dbReference>
<dbReference type="Pfam" id="PF03992">
    <property type="entry name" value="ABM"/>
    <property type="match status" value="1"/>
</dbReference>
<evidence type="ECO:0000313" key="3">
    <source>
        <dbReference type="Proteomes" id="UP000505306"/>
    </source>
</evidence>
<dbReference type="AlphaFoldDB" id="A0A6G6GKT4"/>
<accession>A0A6G6GKT4</accession>
<protein>
    <submittedName>
        <fullName evidence="2">Antibiotic biosynthesis monooxygenase</fullName>
    </submittedName>
</protein>
<dbReference type="SUPFAM" id="SSF54909">
    <property type="entry name" value="Dimeric alpha+beta barrel"/>
    <property type="match status" value="1"/>
</dbReference>
<dbReference type="GO" id="GO:0004497">
    <property type="term" value="F:monooxygenase activity"/>
    <property type="evidence" value="ECO:0007669"/>
    <property type="project" value="UniProtKB-KW"/>
</dbReference>